<dbReference type="AlphaFoldDB" id="A0A8U0PR60"/>
<evidence type="ECO:0000256" key="3">
    <source>
        <dbReference type="ARBA" id="ARBA00004514"/>
    </source>
</evidence>
<feature type="compositionally biased region" description="Basic and acidic residues" evidence="13">
    <location>
        <begin position="368"/>
        <end position="397"/>
    </location>
</feature>
<dbReference type="PANTHER" id="PTHR21502">
    <property type="entry name" value="ZINC FINGER PROTEIN DZIP1"/>
    <property type="match status" value="1"/>
</dbReference>
<dbReference type="KEGG" id="snh:120028245"/>
<gene>
    <name evidence="17" type="primary">LOC120028245</name>
</gene>
<organism evidence="16 17">
    <name type="scientific">Salvelinus namaycush</name>
    <name type="common">Lake trout</name>
    <name type="synonym">Salmo namaycush</name>
    <dbReference type="NCBI Taxonomy" id="8040"/>
    <lineage>
        <taxon>Eukaryota</taxon>
        <taxon>Metazoa</taxon>
        <taxon>Chordata</taxon>
        <taxon>Craniata</taxon>
        <taxon>Vertebrata</taxon>
        <taxon>Euteleostomi</taxon>
        <taxon>Actinopterygii</taxon>
        <taxon>Neopterygii</taxon>
        <taxon>Teleostei</taxon>
        <taxon>Protacanthopterygii</taxon>
        <taxon>Salmoniformes</taxon>
        <taxon>Salmonidae</taxon>
        <taxon>Salmoninae</taxon>
        <taxon>Salvelinus</taxon>
    </lineage>
</organism>
<feature type="region of interest" description="Disordered" evidence="13">
    <location>
        <begin position="361"/>
        <end position="443"/>
    </location>
</feature>
<dbReference type="PANTHER" id="PTHR21502:SF7">
    <property type="entry name" value="RAB-INTERACTING LYSOSOMAL PROTEIN"/>
    <property type="match status" value="1"/>
</dbReference>
<evidence type="ECO:0000256" key="12">
    <source>
        <dbReference type="SAM" id="Coils"/>
    </source>
</evidence>
<evidence type="ECO:0000256" key="7">
    <source>
        <dbReference type="ARBA" id="ARBA00023054"/>
    </source>
</evidence>
<dbReference type="GO" id="GO:0005829">
    <property type="term" value="C:cytosol"/>
    <property type="evidence" value="ECO:0007669"/>
    <property type="project" value="UniProtKB-SubCell"/>
</dbReference>
<dbReference type="PROSITE" id="PS51777">
    <property type="entry name" value="RH2"/>
    <property type="match status" value="1"/>
</dbReference>
<dbReference type="Pfam" id="PF09744">
    <property type="entry name" value="RH1"/>
    <property type="match status" value="1"/>
</dbReference>
<feature type="compositionally biased region" description="Basic and acidic residues" evidence="13">
    <location>
        <begin position="110"/>
        <end position="124"/>
    </location>
</feature>
<keyword evidence="4" id="KW-0813">Transport</keyword>
<feature type="coiled-coil region" evidence="12">
    <location>
        <begin position="183"/>
        <end position="266"/>
    </location>
</feature>
<dbReference type="SUPFAM" id="SSF161256">
    <property type="entry name" value="RILP dimerisation region"/>
    <property type="match status" value="1"/>
</dbReference>
<feature type="domain" description="RH2" evidence="15">
    <location>
        <begin position="292"/>
        <end position="368"/>
    </location>
</feature>
<dbReference type="InterPro" id="IPR051241">
    <property type="entry name" value="DZIP_RILPL"/>
</dbReference>
<evidence type="ECO:0000256" key="1">
    <source>
        <dbReference type="ARBA" id="ARBA00004138"/>
    </source>
</evidence>
<feature type="compositionally biased region" description="Polar residues" evidence="13">
    <location>
        <begin position="406"/>
        <end position="422"/>
    </location>
</feature>
<dbReference type="PROSITE" id="PS51776">
    <property type="entry name" value="RH1"/>
    <property type="match status" value="1"/>
</dbReference>
<dbReference type="RefSeq" id="XP_038829345.1">
    <property type="nucleotide sequence ID" value="XM_038973417.1"/>
</dbReference>
<dbReference type="Gene3D" id="6.10.230.10">
    <property type="match status" value="1"/>
</dbReference>
<keyword evidence="5" id="KW-0963">Cytoplasm</keyword>
<proteinExistence type="predicted"/>
<evidence type="ECO:0000256" key="13">
    <source>
        <dbReference type="SAM" id="MobiDB-lite"/>
    </source>
</evidence>
<keyword evidence="10" id="KW-0966">Cell projection</keyword>
<accession>A0A8U0PR60</accession>
<dbReference type="Proteomes" id="UP000808372">
    <property type="component" value="Chromosome 34"/>
</dbReference>
<evidence type="ECO:0000256" key="6">
    <source>
        <dbReference type="ARBA" id="ARBA00022927"/>
    </source>
</evidence>
<dbReference type="GO" id="GO:0015031">
    <property type="term" value="P:protein transport"/>
    <property type="evidence" value="ECO:0007669"/>
    <property type="project" value="UniProtKB-KW"/>
</dbReference>
<dbReference type="GO" id="GO:0046983">
    <property type="term" value="F:protein dimerization activity"/>
    <property type="evidence" value="ECO:0007669"/>
    <property type="project" value="InterPro"/>
</dbReference>
<dbReference type="InterPro" id="IPR021563">
    <property type="entry name" value="RILP_dimer"/>
</dbReference>
<protein>
    <recommendedName>
        <fullName evidence="11">RILP-like protein 2</fullName>
    </recommendedName>
</protein>
<feature type="domain" description="RH1" evidence="14">
    <location>
        <begin position="22"/>
        <end position="110"/>
    </location>
</feature>
<dbReference type="GO" id="GO:0036064">
    <property type="term" value="C:ciliary basal body"/>
    <property type="evidence" value="ECO:0007669"/>
    <property type="project" value="TreeGrafter"/>
</dbReference>
<dbReference type="FunFam" id="1.20.58.1770:FF:000003">
    <property type="entry name" value="RILP-like protein 2 isoform X1"/>
    <property type="match status" value="1"/>
</dbReference>
<dbReference type="CDD" id="cd14445">
    <property type="entry name" value="RILP-like"/>
    <property type="match status" value="1"/>
</dbReference>
<dbReference type="GO" id="GO:0051959">
    <property type="term" value="F:dynein light intermediate chain binding"/>
    <property type="evidence" value="ECO:0007669"/>
    <property type="project" value="TreeGrafter"/>
</dbReference>
<evidence type="ECO:0000256" key="4">
    <source>
        <dbReference type="ARBA" id="ARBA00022448"/>
    </source>
</evidence>
<keyword evidence="8" id="KW-0969">Cilium</keyword>
<dbReference type="GeneID" id="120028245"/>
<reference evidence="17" key="1">
    <citation type="submission" date="2025-08" db="UniProtKB">
        <authorList>
            <consortium name="RefSeq"/>
        </authorList>
    </citation>
    <scope>IDENTIFICATION</scope>
    <source>
        <tissue evidence="17">White muscle</tissue>
    </source>
</reference>
<evidence type="ECO:0000256" key="2">
    <source>
        <dbReference type="ARBA" id="ARBA00004300"/>
    </source>
</evidence>
<keyword evidence="6" id="KW-0653">Protein transport</keyword>
<evidence type="ECO:0000256" key="5">
    <source>
        <dbReference type="ARBA" id="ARBA00022490"/>
    </source>
</evidence>
<evidence type="ECO:0000256" key="10">
    <source>
        <dbReference type="ARBA" id="ARBA00023273"/>
    </source>
</evidence>
<evidence type="ECO:0000259" key="15">
    <source>
        <dbReference type="PROSITE" id="PS51777"/>
    </source>
</evidence>
<evidence type="ECO:0000256" key="11">
    <source>
        <dbReference type="ARBA" id="ARBA00040819"/>
    </source>
</evidence>
<dbReference type="InterPro" id="IPR034744">
    <property type="entry name" value="RH2"/>
</dbReference>
<dbReference type="InterPro" id="IPR034743">
    <property type="entry name" value="RH1"/>
</dbReference>
<evidence type="ECO:0000313" key="16">
    <source>
        <dbReference type="Proteomes" id="UP000808372"/>
    </source>
</evidence>
<keyword evidence="16" id="KW-1185">Reference proteome</keyword>
<name>A0A8U0PR60_SALNM</name>
<comment type="subcellular location">
    <subcellularLocation>
        <location evidence="1">Cell projection</location>
        <location evidence="1">Cilium</location>
    </subcellularLocation>
    <subcellularLocation>
        <location evidence="2">Cytoplasm</location>
        <location evidence="2">Cytoskeleton</location>
        <location evidence="2">Microtubule organizing center</location>
        <location evidence="2">Centrosome</location>
    </subcellularLocation>
    <subcellularLocation>
        <location evidence="3">Cytoplasm</location>
        <location evidence="3">Cytosol</location>
    </subcellularLocation>
</comment>
<dbReference type="Pfam" id="PF11461">
    <property type="entry name" value="RILP"/>
    <property type="match status" value="1"/>
</dbReference>
<evidence type="ECO:0000313" key="17">
    <source>
        <dbReference type="RefSeq" id="XP_038829345.1"/>
    </source>
</evidence>
<feature type="region of interest" description="Disordered" evidence="13">
    <location>
        <begin position="108"/>
        <end position="129"/>
    </location>
</feature>
<keyword evidence="7 12" id="KW-0175">Coiled coil</keyword>
<feature type="compositionally biased region" description="Basic and acidic residues" evidence="13">
    <location>
        <begin position="429"/>
        <end position="443"/>
    </location>
</feature>
<dbReference type="GO" id="GO:0005813">
    <property type="term" value="C:centrosome"/>
    <property type="evidence" value="ECO:0007669"/>
    <property type="project" value="UniProtKB-SubCell"/>
</dbReference>
<evidence type="ECO:0000259" key="14">
    <source>
        <dbReference type="PROSITE" id="PS51776"/>
    </source>
</evidence>
<evidence type="ECO:0000256" key="9">
    <source>
        <dbReference type="ARBA" id="ARBA00023212"/>
    </source>
</evidence>
<dbReference type="GO" id="GO:0060271">
    <property type="term" value="P:cilium assembly"/>
    <property type="evidence" value="ECO:0007669"/>
    <property type="project" value="TreeGrafter"/>
</dbReference>
<dbReference type="GO" id="GO:0031267">
    <property type="term" value="F:small GTPase binding"/>
    <property type="evidence" value="ECO:0007669"/>
    <property type="project" value="TreeGrafter"/>
</dbReference>
<evidence type="ECO:0000256" key="8">
    <source>
        <dbReference type="ARBA" id="ARBA00023069"/>
    </source>
</evidence>
<keyword evidence="9" id="KW-0206">Cytoskeleton</keyword>
<dbReference type="Gene3D" id="1.20.58.1770">
    <property type="match status" value="1"/>
</dbReference>
<sequence>MHTGANMENDCDINDQKQDVKKTGWCFERTCSALTVDDVYEMAKLIGSELEKLIDSYGKESATVLLPKIVKVLELLESFASRNNAHKSKEEELLKAFETLHVQKQKKTRSVKEYDESRKNEIQREVQQQEEAEKQRSRCEELQAQVLHLQTENQELQSCLRGNHAQEVQRQEREVMLKLKEVVDKQRDELRAKVQQIASMSKEVEALQEQLERFMKMNGELRHKQSIITAQVKNAVERKADMEADLREKQKEIERLTTQLEKANAAAGTASPCRTEVDLTGKLVIDLKDPNRPCFTKQEVREMLTERNELKANLFLVQEELSFYQREILNDERCPGFLLEAVRSAIKKQKTVIKAKMLGMPEDECSSDDEKGPLFERRAKTETETDSTDSKPQESRIRNLFGFLTRSGSNHSSRSPNENKAASSLEIIDDTKTTTETETRRSP</sequence>